<dbReference type="Proteomes" id="UP001596036">
    <property type="component" value="Unassembled WGS sequence"/>
</dbReference>
<proteinExistence type="predicted"/>
<accession>A0ABW0SSC6</accession>
<comment type="caution">
    <text evidence="2">The sequence shown here is derived from an EMBL/GenBank/DDBJ whole genome shotgun (WGS) entry which is preliminary data.</text>
</comment>
<evidence type="ECO:0000313" key="2">
    <source>
        <dbReference type="EMBL" id="MFC5571556.1"/>
    </source>
</evidence>
<gene>
    <name evidence="2" type="ORF">ACFPN1_15965</name>
</gene>
<organism evidence="2 3">
    <name type="scientific">Lysobacter yangpyeongensis</name>
    <dbReference type="NCBI Taxonomy" id="346182"/>
    <lineage>
        <taxon>Bacteria</taxon>
        <taxon>Pseudomonadati</taxon>
        <taxon>Pseudomonadota</taxon>
        <taxon>Gammaproteobacteria</taxon>
        <taxon>Lysobacterales</taxon>
        <taxon>Lysobacteraceae</taxon>
        <taxon>Lysobacter</taxon>
    </lineage>
</organism>
<dbReference type="EMBL" id="JBHSNM010000010">
    <property type="protein sequence ID" value="MFC5571556.1"/>
    <property type="molecule type" value="Genomic_DNA"/>
</dbReference>
<keyword evidence="1" id="KW-1133">Transmembrane helix</keyword>
<feature type="transmembrane region" description="Helical" evidence="1">
    <location>
        <begin position="69"/>
        <end position="91"/>
    </location>
</feature>
<evidence type="ECO:0000256" key="1">
    <source>
        <dbReference type="SAM" id="Phobius"/>
    </source>
</evidence>
<evidence type="ECO:0008006" key="4">
    <source>
        <dbReference type="Google" id="ProtNLM"/>
    </source>
</evidence>
<feature type="transmembrane region" description="Helical" evidence="1">
    <location>
        <begin position="34"/>
        <end position="57"/>
    </location>
</feature>
<reference evidence="3" key="1">
    <citation type="journal article" date="2019" name="Int. J. Syst. Evol. Microbiol.">
        <title>The Global Catalogue of Microorganisms (GCM) 10K type strain sequencing project: providing services to taxonomists for standard genome sequencing and annotation.</title>
        <authorList>
            <consortium name="The Broad Institute Genomics Platform"/>
            <consortium name="The Broad Institute Genome Sequencing Center for Infectious Disease"/>
            <person name="Wu L."/>
            <person name="Ma J."/>
        </authorList>
    </citation>
    <scope>NUCLEOTIDE SEQUENCE [LARGE SCALE GENOMIC DNA]</scope>
    <source>
        <strain evidence="3">KACC 11407</strain>
    </source>
</reference>
<feature type="transmembrane region" description="Helical" evidence="1">
    <location>
        <begin position="6"/>
        <end position="27"/>
    </location>
</feature>
<sequence>MSESALNAGAIAIELGVPALLIIGYWLNPSRRPLFRAGLVAISPFLLLFLLVTLSHLPKLGEYDFAFGAMWIMCFIPYMVFLAVGLAVGLARVRNNAG</sequence>
<dbReference type="RefSeq" id="WP_386756208.1">
    <property type="nucleotide sequence ID" value="NZ_JBHSNM010000010.1"/>
</dbReference>
<keyword evidence="1" id="KW-0812">Transmembrane</keyword>
<keyword evidence="3" id="KW-1185">Reference proteome</keyword>
<protein>
    <recommendedName>
        <fullName evidence="4">Transmembrane protein</fullName>
    </recommendedName>
</protein>
<keyword evidence="1" id="KW-0472">Membrane</keyword>
<name>A0ABW0SSC6_9GAMM</name>
<evidence type="ECO:0000313" key="3">
    <source>
        <dbReference type="Proteomes" id="UP001596036"/>
    </source>
</evidence>